<keyword evidence="1 3" id="KW-0808">Transferase</keyword>
<protein>
    <submittedName>
        <fullName evidence="3">Acetyltransferase, GNAT family protein</fullName>
    </submittedName>
</protein>
<dbReference type="Proteomes" id="UP000030960">
    <property type="component" value="Unassembled WGS sequence"/>
</dbReference>
<reference evidence="3 4" key="1">
    <citation type="submission" date="2014-10" db="EMBL/GenBank/DDBJ databases">
        <title>Genome sequence of Ponticoccus sp. strain UMTAT08 isolated from clonal culture of toxic dinoflagellate Alexandrium tamiyavanichii.</title>
        <authorList>
            <person name="Gan H.Y."/>
            <person name="Muhd D.-D."/>
            <person name="Mohd Noor M.E."/>
            <person name="Yeong Y.S."/>
            <person name="Usup G."/>
        </authorList>
    </citation>
    <scope>NUCLEOTIDE SEQUENCE [LARGE SCALE GENOMIC DNA]</scope>
    <source>
        <strain evidence="3 4">UMTAT08</strain>
    </source>
</reference>
<feature type="domain" description="N-acetyltransferase" evidence="2">
    <location>
        <begin position="3"/>
        <end position="159"/>
    </location>
</feature>
<gene>
    <name evidence="3" type="ORF">OA50_01040</name>
</gene>
<name>A0A0B3S2G6_9RHOB</name>
<keyword evidence="4" id="KW-1185">Reference proteome</keyword>
<accession>A0A0B3S2G6</accession>
<organism evidence="3 4">
    <name type="scientific">Mameliella alba</name>
    <dbReference type="NCBI Taxonomy" id="561184"/>
    <lineage>
        <taxon>Bacteria</taxon>
        <taxon>Pseudomonadati</taxon>
        <taxon>Pseudomonadota</taxon>
        <taxon>Alphaproteobacteria</taxon>
        <taxon>Rhodobacterales</taxon>
        <taxon>Roseobacteraceae</taxon>
        <taxon>Mameliella</taxon>
    </lineage>
</organism>
<dbReference type="GO" id="GO:0008080">
    <property type="term" value="F:N-acetyltransferase activity"/>
    <property type="evidence" value="ECO:0007669"/>
    <property type="project" value="InterPro"/>
</dbReference>
<dbReference type="Gene3D" id="3.40.630.30">
    <property type="match status" value="1"/>
</dbReference>
<evidence type="ECO:0000259" key="2">
    <source>
        <dbReference type="PROSITE" id="PS51186"/>
    </source>
</evidence>
<dbReference type="Pfam" id="PF00583">
    <property type="entry name" value="Acetyltransf_1"/>
    <property type="match status" value="1"/>
</dbReference>
<dbReference type="InterPro" id="IPR016181">
    <property type="entry name" value="Acyl_CoA_acyltransferase"/>
</dbReference>
<dbReference type="AlphaFoldDB" id="A0A0B3S2G6"/>
<sequence>MTVDLKDLGPGDIDWLVDQHAWLYARDEGFDDSFPVLVRQILEGFARDHDPACEKSFIAWDGDQRLGSIFCVREDDETAKLRLFLLVPEARGRGLGRTLLEACMGFARDKGYRRMALWTHQSHRAACALYEKSGWRLVRSEPKVSFGTEVVEQGYEVDL</sequence>
<dbReference type="PANTHER" id="PTHR13947">
    <property type="entry name" value="GNAT FAMILY N-ACETYLTRANSFERASE"/>
    <property type="match status" value="1"/>
</dbReference>
<evidence type="ECO:0000313" key="3">
    <source>
        <dbReference type="EMBL" id="KHQ54447.1"/>
    </source>
</evidence>
<dbReference type="OrthoDB" id="273614at2"/>
<dbReference type="CDD" id="cd04301">
    <property type="entry name" value="NAT_SF"/>
    <property type="match status" value="1"/>
</dbReference>
<dbReference type="PATRIC" id="fig|1515334.3.peg.1044"/>
<evidence type="ECO:0000313" key="4">
    <source>
        <dbReference type="Proteomes" id="UP000030960"/>
    </source>
</evidence>
<comment type="caution">
    <text evidence="3">The sequence shown here is derived from an EMBL/GenBank/DDBJ whole genome shotgun (WGS) entry which is preliminary data.</text>
</comment>
<dbReference type="PANTHER" id="PTHR13947:SF37">
    <property type="entry name" value="LD18367P"/>
    <property type="match status" value="1"/>
</dbReference>
<dbReference type="EMBL" id="JSUQ01000003">
    <property type="protein sequence ID" value="KHQ54447.1"/>
    <property type="molecule type" value="Genomic_DNA"/>
</dbReference>
<dbReference type="SUPFAM" id="SSF55729">
    <property type="entry name" value="Acyl-CoA N-acyltransferases (Nat)"/>
    <property type="match status" value="1"/>
</dbReference>
<proteinExistence type="predicted"/>
<dbReference type="InterPro" id="IPR050769">
    <property type="entry name" value="NAT_camello-type"/>
</dbReference>
<evidence type="ECO:0000256" key="1">
    <source>
        <dbReference type="ARBA" id="ARBA00022679"/>
    </source>
</evidence>
<dbReference type="RefSeq" id="WP_043138525.1">
    <property type="nucleotide sequence ID" value="NZ_JSUQ01000003.1"/>
</dbReference>
<dbReference type="InterPro" id="IPR000182">
    <property type="entry name" value="GNAT_dom"/>
</dbReference>
<dbReference type="PROSITE" id="PS51186">
    <property type="entry name" value="GNAT"/>
    <property type="match status" value="1"/>
</dbReference>